<feature type="transmembrane region" description="Helical" evidence="7">
    <location>
        <begin position="405"/>
        <end position="435"/>
    </location>
</feature>
<feature type="transmembrane region" description="Helical" evidence="7">
    <location>
        <begin position="613"/>
        <end position="637"/>
    </location>
</feature>
<feature type="transmembrane region" description="Helical" evidence="7">
    <location>
        <begin position="545"/>
        <end position="565"/>
    </location>
</feature>
<dbReference type="Gene3D" id="1.20.1730.10">
    <property type="entry name" value="Sodium/glucose cotransporter"/>
    <property type="match status" value="1"/>
</dbReference>
<name>A0A210Q4W7_MIZYE</name>
<accession>A0A210Q4W7</accession>
<gene>
    <name evidence="8" type="ORF">KP79_PYT12633</name>
</gene>
<dbReference type="PANTHER" id="PTHR46154">
    <property type="match status" value="1"/>
</dbReference>
<evidence type="ECO:0000256" key="2">
    <source>
        <dbReference type="ARBA" id="ARBA00006434"/>
    </source>
</evidence>
<feature type="transmembrane region" description="Helical" evidence="7">
    <location>
        <begin position="184"/>
        <end position="208"/>
    </location>
</feature>
<comment type="subcellular location">
    <subcellularLocation>
        <location evidence="1">Membrane</location>
        <topology evidence="1">Multi-pass membrane protein</topology>
    </subcellularLocation>
</comment>
<evidence type="ECO:0000256" key="5">
    <source>
        <dbReference type="ARBA" id="ARBA00022989"/>
    </source>
</evidence>
<dbReference type="InterPro" id="IPR001734">
    <property type="entry name" value="Na/solute_symporter"/>
</dbReference>
<keyword evidence="4 7" id="KW-0812">Transmembrane</keyword>
<dbReference type="EMBL" id="NEDP02004995">
    <property type="protein sequence ID" value="OWF43777.1"/>
    <property type="molecule type" value="Genomic_DNA"/>
</dbReference>
<feature type="transmembrane region" description="Helical" evidence="7">
    <location>
        <begin position="520"/>
        <end position="539"/>
    </location>
</feature>
<evidence type="ECO:0000256" key="7">
    <source>
        <dbReference type="SAM" id="Phobius"/>
    </source>
</evidence>
<evidence type="ECO:0000256" key="3">
    <source>
        <dbReference type="ARBA" id="ARBA00022448"/>
    </source>
</evidence>
<feature type="transmembrane region" description="Helical" evidence="7">
    <location>
        <begin position="310"/>
        <end position="331"/>
    </location>
</feature>
<evidence type="ECO:0000256" key="1">
    <source>
        <dbReference type="ARBA" id="ARBA00004141"/>
    </source>
</evidence>
<feature type="transmembrane region" description="Helical" evidence="7">
    <location>
        <begin position="65"/>
        <end position="83"/>
    </location>
</feature>
<proteinExistence type="inferred from homology"/>
<comment type="similarity">
    <text evidence="2">Belongs to the sodium:solute symporter (SSF) (TC 2.A.21) family.</text>
</comment>
<evidence type="ECO:0000256" key="4">
    <source>
        <dbReference type="ARBA" id="ARBA00022692"/>
    </source>
</evidence>
<feature type="transmembrane region" description="Helical" evidence="7">
    <location>
        <begin position="343"/>
        <end position="369"/>
    </location>
</feature>
<feature type="transmembrane region" description="Helical" evidence="7">
    <location>
        <begin position="572"/>
        <end position="593"/>
    </location>
</feature>
<feature type="transmembrane region" description="Helical" evidence="7">
    <location>
        <begin position="726"/>
        <end position="747"/>
    </location>
</feature>
<dbReference type="GO" id="GO:0005886">
    <property type="term" value="C:plasma membrane"/>
    <property type="evidence" value="ECO:0007669"/>
    <property type="project" value="TreeGrafter"/>
</dbReference>
<reference evidence="8 9" key="1">
    <citation type="journal article" date="2017" name="Nat. Ecol. Evol.">
        <title>Scallop genome provides insights into evolution of bilaterian karyotype and development.</title>
        <authorList>
            <person name="Wang S."/>
            <person name="Zhang J."/>
            <person name="Jiao W."/>
            <person name="Li J."/>
            <person name="Xun X."/>
            <person name="Sun Y."/>
            <person name="Guo X."/>
            <person name="Huan P."/>
            <person name="Dong B."/>
            <person name="Zhang L."/>
            <person name="Hu X."/>
            <person name="Sun X."/>
            <person name="Wang J."/>
            <person name="Zhao C."/>
            <person name="Wang Y."/>
            <person name="Wang D."/>
            <person name="Huang X."/>
            <person name="Wang R."/>
            <person name="Lv J."/>
            <person name="Li Y."/>
            <person name="Zhang Z."/>
            <person name="Liu B."/>
            <person name="Lu W."/>
            <person name="Hui Y."/>
            <person name="Liang J."/>
            <person name="Zhou Z."/>
            <person name="Hou R."/>
            <person name="Li X."/>
            <person name="Liu Y."/>
            <person name="Li H."/>
            <person name="Ning X."/>
            <person name="Lin Y."/>
            <person name="Zhao L."/>
            <person name="Xing Q."/>
            <person name="Dou J."/>
            <person name="Li Y."/>
            <person name="Mao J."/>
            <person name="Guo H."/>
            <person name="Dou H."/>
            <person name="Li T."/>
            <person name="Mu C."/>
            <person name="Jiang W."/>
            <person name="Fu Q."/>
            <person name="Fu X."/>
            <person name="Miao Y."/>
            <person name="Liu J."/>
            <person name="Yu Q."/>
            <person name="Li R."/>
            <person name="Liao H."/>
            <person name="Li X."/>
            <person name="Kong Y."/>
            <person name="Jiang Z."/>
            <person name="Chourrout D."/>
            <person name="Li R."/>
            <person name="Bao Z."/>
        </authorList>
    </citation>
    <scope>NUCLEOTIDE SEQUENCE [LARGE SCALE GENOMIC DNA]</scope>
    <source>
        <strain evidence="8 9">PY_sf001</strain>
    </source>
</reference>
<evidence type="ECO:0000256" key="6">
    <source>
        <dbReference type="ARBA" id="ARBA00023136"/>
    </source>
</evidence>
<organism evidence="8 9">
    <name type="scientific">Mizuhopecten yessoensis</name>
    <name type="common">Japanese scallop</name>
    <name type="synonym">Patinopecten yessoensis</name>
    <dbReference type="NCBI Taxonomy" id="6573"/>
    <lineage>
        <taxon>Eukaryota</taxon>
        <taxon>Metazoa</taxon>
        <taxon>Spiralia</taxon>
        <taxon>Lophotrochozoa</taxon>
        <taxon>Mollusca</taxon>
        <taxon>Bivalvia</taxon>
        <taxon>Autobranchia</taxon>
        <taxon>Pteriomorphia</taxon>
        <taxon>Pectinida</taxon>
        <taxon>Pectinoidea</taxon>
        <taxon>Pectinidae</taxon>
        <taxon>Mizuhopecten</taxon>
    </lineage>
</organism>
<dbReference type="GO" id="GO:0015204">
    <property type="term" value="F:urea transmembrane transporter activity"/>
    <property type="evidence" value="ECO:0007669"/>
    <property type="project" value="InterPro"/>
</dbReference>
<dbReference type="InterPro" id="IPR031155">
    <property type="entry name" value="DUR"/>
</dbReference>
<feature type="transmembrane region" description="Helical" evidence="7">
    <location>
        <begin position="104"/>
        <end position="123"/>
    </location>
</feature>
<keyword evidence="3" id="KW-0813">Transport</keyword>
<keyword evidence="5 7" id="KW-1133">Transmembrane helix</keyword>
<dbReference type="AlphaFoldDB" id="A0A210Q4W7"/>
<evidence type="ECO:0000313" key="9">
    <source>
        <dbReference type="Proteomes" id="UP000242188"/>
    </source>
</evidence>
<protein>
    <submittedName>
        <fullName evidence="8">Urea-proton symporter DUR3</fullName>
    </submittedName>
</protein>
<sequence length="781" mass="85649">MDFTNKTLDTLYVLTMSRLLHLLFSSVLILPCVTSDMFDNCTTSLKNVQDGEESVLQPSLEKYEAALLMLLGFGGLSVMLALIQSALRRHVYHDQHNLDTAFDAGGKVTFSLTAVTVTSQMLWPADFLQSATIAIKTGLGGSLFFSIGIVLDILLFPLLSIHLKTRAPGAKTFLQIIYARFGKPAHIFFCFVALLANLVTMTSLVLAGKASLRVLVKDSSDEFVILILAVLFGSYCLIGGIGTTFYISYFNTALTFVTVLVFVVKVSYTDKGPTQDYATNEAMYEAMRCIDGPDGNQDNSLMTFRSRSGIIYGFMLFLMATSLGFCDQANWQSRIAAKPAQGVLGFFIAAYIWFAIPTTIAMTSAMTYMSLSYQNGTHFLTANDIDSGYITPFVMETLMGSQGGYLLITMVTMALMSTGSGEVMAVSSIIIYDIYRTYINAYRKSCSPTSCLLCGNEKVFDTVTPETEMCACKPVENCRDCKDDIKLRMTGSRNYGVRYGCTKHGLYRHYEDLLIHNKSWCIVWVTIAVVPYGLVIMASGVNLNWAIFTLQALISPFLIPILLTIAWPKSTAAGVIAGSTSGLAAAITGILVVGETAHEGGLRNFMVNTSTEYSLLGGIGSGVIISSVVTIVTSLCTNKIKCAEDAKKEWEKTLSIDNPLNPWRNLYKEELSKIAHDTKITGSNMATIFRPAKLIAYVGGGISVLFFLVVFPAVMLSYDVLTFSQFSGWLTACQVWCMVGAAFAIIAPPAEEIIQVWRQHRKNNTEKGKAAHENNTYDEHL</sequence>
<evidence type="ECO:0000313" key="8">
    <source>
        <dbReference type="EMBL" id="OWF43777.1"/>
    </source>
</evidence>
<feature type="transmembrane region" description="Helical" evidence="7">
    <location>
        <begin position="223"/>
        <end position="242"/>
    </location>
</feature>
<feature type="transmembrane region" description="Helical" evidence="7">
    <location>
        <begin position="694"/>
        <end position="714"/>
    </location>
</feature>
<feature type="transmembrane region" description="Helical" evidence="7">
    <location>
        <begin position="249"/>
        <end position="268"/>
    </location>
</feature>
<keyword evidence="6 7" id="KW-0472">Membrane</keyword>
<comment type="caution">
    <text evidence="8">The sequence shown here is derived from an EMBL/GenBank/DDBJ whole genome shotgun (WGS) entry which is preliminary data.</text>
</comment>
<dbReference type="PROSITE" id="PS50283">
    <property type="entry name" value="NA_SOLUT_SYMP_3"/>
    <property type="match status" value="1"/>
</dbReference>
<dbReference type="InterPro" id="IPR038377">
    <property type="entry name" value="Na/Glc_symporter_sf"/>
</dbReference>
<feature type="transmembrane region" description="Helical" evidence="7">
    <location>
        <begin position="143"/>
        <end position="163"/>
    </location>
</feature>
<dbReference type="OrthoDB" id="10049971at2759"/>
<dbReference type="PANTHER" id="PTHR46154:SF4">
    <property type="entry name" value="UREA ACTIVE TRANSPORTER"/>
    <property type="match status" value="1"/>
</dbReference>
<keyword evidence="9" id="KW-1185">Reference proteome</keyword>
<dbReference type="Proteomes" id="UP000242188">
    <property type="component" value="Unassembled WGS sequence"/>
</dbReference>